<protein>
    <submittedName>
        <fullName evidence="1">Uncharacterized protein</fullName>
    </submittedName>
</protein>
<dbReference type="EMBL" id="JASAOG010000445">
    <property type="protein sequence ID" value="KAK0039475.1"/>
    <property type="molecule type" value="Genomic_DNA"/>
</dbReference>
<keyword evidence="2" id="KW-1185">Reference proteome</keyword>
<reference evidence="1" key="1">
    <citation type="journal article" date="2023" name="PLoS Negl. Trop. Dis.">
        <title>A genome sequence for Biomphalaria pfeifferi, the major vector snail for the human-infecting parasite Schistosoma mansoni.</title>
        <authorList>
            <person name="Bu L."/>
            <person name="Lu L."/>
            <person name="Laidemitt M.R."/>
            <person name="Zhang S.M."/>
            <person name="Mutuku M."/>
            <person name="Mkoji G."/>
            <person name="Steinauer M."/>
            <person name="Loker E.S."/>
        </authorList>
    </citation>
    <scope>NUCLEOTIDE SEQUENCE</scope>
    <source>
        <strain evidence="1">KasaAsao</strain>
    </source>
</reference>
<sequence length="109" mass="11431">MSDLAAASAALSQIANSACTASTVVRSEVQVPFMGGTEPGFELRCTISKKDDLIAKLAEIERADPMDSLKARLYSSARATSATSAQGTETKRDCSRLTLASLTQGGNCR</sequence>
<evidence type="ECO:0000313" key="2">
    <source>
        <dbReference type="Proteomes" id="UP001233172"/>
    </source>
</evidence>
<comment type="caution">
    <text evidence="1">The sequence shown here is derived from an EMBL/GenBank/DDBJ whole genome shotgun (WGS) entry which is preliminary data.</text>
</comment>
<dbReference type="Proteomes" id="UP001233172">
    <property type="component" value="Unassembled WGS sequence"/>
</dbReference>
<dbReference type="AlphaFoldDB" id="A0AAD8ANI3"/>
<organism evidence="1 2">
    <name type="scientific">Biomphalaria pfeifferi</name>
    <name type="common">Bloodfluke planorb</name>
    <name type="synonym">Freshwater snail</name>
    <dbReference type="NCBI Taxonomy" id="112525"/>
    <lineage>
        <taxon>Eukaryota</taxon>
        <taxon>Metazoa</taxon>
        <taxon>Spiralia</taxon>
        <taxon>Lophotrochozoa</taxon>
        <taxon>Mollusca</taxon>
        <taxon>Gastropoda</taxon>
        <taxon>Heterobranchia</taxon>
        <taxon>Euthyneura</taxon>
        <taxon>Panpulmonata</taxon>
        <taxon>Hygrophila</taxon>
        <taxon>Lymnaeoidea</taxon>
        <taxon>Planorbidae</taxon>
        <taxon>Biomphalaria</taxon>
    </lineage>
</organism>
<gene>
    <name evidence="1" type="ORF">Bpfe_031062</name>
</gene>
<accession>A0AAD8ANI3</accession>
<reference evidence="1" key="2">
    <citation type="submission" date="2023-04" db="EMBL/GenBank/DDBJ databases">
        <authorList>
            <person name="Bu L."/>
            <person name="Lu L."/>
            <person name="Laidemitt M.R."/>
            <person name="Zhang S.M."/>
            <person name="Mutuku M."/>
            <person name="Mkoji G."/>
            <person name="Steinauer M."/>
            <person name="Loker E.S."/>
        </authorList>
    </citation>
    <scope>NUCLEOTIDE SEQUENCE</scope>
    <source>
        <strain evidence="1">KasaAsao</strain>
        <tissue evidence="1">Whole Snail</tissue>
    </source>
</reference>
<evidence type="ECO:0000313" key="1">
    <source>
        <dbReference type="EMBL" id="KAK0039475.1"/>
    </source>
</evidence>
<proteinExistence type="predicted"/>
<name>A0AAD8ANI3_BIOPF</name>